<name>A0AAD6ZN90_9AGAR</name>
<feature type="transmembrane region" description="Helical" evidence="1">
    <location>
        <begin position="12"/>
        <end position="31"/>
    </location>
</feature>
<sequence>MSSKLSQSRIRIGSFVMSFLFLLPLTALMLVKAQLRFRTKAVFDLTGDNL</sequence>
<dbReference type="AlphaFoldDB" id="A0AAD6ZN90"/>
<evidence type="ECO:0000313" key="2">
    <source>
        <dbReference type="EMBL" id="KAJ7331009.1"/>
    </source>
</evidence>
<dbReference type="Proteomes" id="UP001218218">
    <property type="component" value="Unassembled WGS sequence"/>
</dbReference>
<keyword evidence="1" id="KW-0472">Membrane</keyword>
<accession>A0AAD6ZN90</accession>
<gene>
    <name evidence="2" type="ORF">DFH08DRAFT_966749</name>
</gene>
<protein>
    <submittedName>
        <fullName evidence="2">Uncharacterized protein</fullName>
    </submittedName>
</protein>
<dbReference type="EMBL" id="JARIHO010000036">
    <property type="protein sequence ID" value="KAJ7331009.1"/>
    <property type="molecule type" value="Genomic_DNA"/>
</dbReference>
<keyword evidence="3" id="KW-1185">Reference proteome</keyword>
<comment type="caution">
    <text evidence="2">The sequence shown here is derived from an EMBL/GenBank/DDBJ whole genome shotgun (WGS) entry which is preliminary data.</text>
</comment>
<evidence type="ECO:0000313" key="3">
    <source>
        <dbReference type="Proteomes" id="UP001218218"/>
    </source>
</evidence>
<reference evidence="2" key="1">
    <citation type="submission" date="2023-03" db="EMBL/GenBank/DDBJ databases">
        <title>Massive genome expansion in bonnet fungi (Mycena s.s.) driven by repeated elements and novel gene families across ecological guilds.</title>
        <authorList>
            <consortium name="Lawrence Berkeley National Laboratory"/>
            <person name="Harder C.B."/>
            <person name="Miyauchi S."/>
            <person name="Viragh M."/>
            <person name="Kuo A."/>
            <person name="Thoen E."/>
            <person name="Andreopoulos B."/>
            <person name="Lu D."/>
            <person name="Skrede I."/>
            <person name="Drula E."/>
            <person name="Henrissat B."/>
            <person name="Morin E."/>
            <person name="Kohler A."/>
            <person name="Barry K."/>
            <person name="LaButti K."/>
            <person name="Morin E."/>
            <person name="Salamov A."/>
            <person name="Lipzen A."/>
            <person name="Mereny Z."/>
            <person name="Hegedus B."/>
            <person name="Baldrian P."/>
            <person name="Stursova M."/>
            <person name="Weitz H."/>
            <person name="Taylor A."/>
            <person name="Grigoriev I.V."/>
            <person name="Nagy L.G."/>
            <person name="Martin F."/>
            <person name="Kauserud H."/>
        </authorList>
    </citation>
    <scope>NUCLEOTIDE SEQUENCE</scope>
    <source>
        <strain evidence="2">CBHHK002</strain>
    </source>
</reference>
<keyword evidence="1" id="KW-1133">Transmembrane helix</keyword>
<proteinExistence type="predicted"/>
<organism evidence="2 3">
    <name type="scientific">Mycena albidolilacea</name>
    <dbReference type="NCBI Taxonomy" id="1033008"/>
    <lineage>
        <taxon>Eukaryota</taxon>
        <taxon>Fungi</taxon>
        <taxon>Dikarya</taxon>
        <taxon>Basidiomycota</taxon>
        <taxon>Agaricomycotina</taxon>
        <taxon>Agaricomycetes</taxon>
        <taxon>Agaricomycetidae</taxon>
        <taxon>Agaricales</taxon>
        <taxon>Marasmiineae</taxon>
        <taxon>Mycenaceae</taxon>
        <taxon>Mycena</taxon>
    </lineage>
</organism>
<evidence type="ECO:0000256" key="1">
    <source>
        <dbReference type="SAM" id="Phobius"/>
    </source>
</evidence>
<keyword evidence="1" id="KW-0812">Transmembrane</keyword>